<sequence length="335" mass="36686">MISYLFGNLIARLSPEGAMSTTFFPPSPKYDPSRDIPDLTGKIAIVTGGNSGVGYETVKQLLLKNARVYLAARTQVKAQEAIEALAKETGNTAIWLKLDLGDLESVKQAAAEFSAKEERLIILFCNAGVMVPPVDQLTKQGYDLQFGTNVVGHYLLCVLLYPSLNRTFELTGSRARVIHTSSEGHRIANTPSGLLFEAAKGGAERDALIKEWGPAVGAPWTLYGFSKMGNVLIANIFNRAYPSVMSCTVHPGGLKSNLHQHEPLWQKIFFNLAFYPVPLGAYTQLWAGTSEEGDGFGGKYLFPWARMGKADARAAYEATQDELKGWLDEEIKAYV</sequence>
<dbReference type="InterPro" id="IPR002347">
    <property type="entry name" value="SDR_fam"/>
</dbReference>
<reference evidence="4 5" key="1">
    <citation type="submission" date="2016-07" db="EMBL/GenBank/DDBJ databases">
        <title>Pervasive Adenine N6-methylation of Active Genes in Fungi.</title>
        <authorList>
            <consortium name="DOE Joint Genome Institute"/>
            <person name="Mondo S.J."/>
            <person name="Dannebaum R.O."/>
            <person name="Kuo R.C."/>
            <person name="Labutti K."/>
            <person name="Haridas S."/>
            <person name="Kuo A."/>
            <person name="Salamov A."/>
            <person name="Ahrendt S.R."/>
            <person name="Lipzen A."/>
            <person name="Sullivan W."/>
            <person name="Andreopoulos W.B."/>
            <person name="Clum A."/>
            <person name="Lindquist E."/>
            <person name="Daum C."/>
            <person name="Ramamoorthy G.K."/>
            <person name="Gryganskyi A."/>
            <person name="Culley D."/>
            <person name="Magnuson J.K."/>
            <person name="James T.Y."/>
            <person name="O'Malley M.A."/>
            <person name="Stajich J.E."/>
            <person name="Spatafora J.W."/>
            <person name="Visel A."/>
            <person name="Grigoriev I.V."/>
        </authorList>
    </citation>
    <scope>NUCLEOTIDE SEQUENCE [LARGE SCALE GENOMIC DNA]</scope>
    <source>
        <strain evidence="4 5">62-1032</strain>
    </source>
</reference>
<organism evidence="4 5">
    <name type="scientific">Leucosporidium creatinivorum</name>
    <dbReference type="NCBI Taxonomy" id="106004"/>
    <lineage>
        <taxon>Eukaryota</taxon>
        <taxon>Fungi</taxon>
        <taxon>Dikarya</taxon>
        <taxon>Basidiomycota</taxon>
        <taxon>Pucciniomycotina</taxon>
        <taxon>Microbotryomycetes</taxon>
        <taxon>Leucosporidiales</taxon>
        <taxon>Leucosporidium</taxon>
    </lineage>
</organism>
<dbReference type="OrthoDB" id="191139at2759"/>
<dbReference type="AlphaFoldDB" id="A0A1Y2D6T7"/>
<dbReference type="Proteomes" id="UP000193467">
    <property type="component" value="Unassembled WGS sequence"/>
</dbReference>
<comment type="caution">
    <text evidence="4">The sequence shown here is derived from an EMBL/GenBank/DDBJ whole genome shotgun (WGS) entry which is preliminary data.</text>
</comment>
<keyword evidence="2" id="KW-0521">NADP</keyword>
<dbReference type="Gene3D" id="3.40.50.720">
    <property type="entry name" value="NAD(P)-binding Rossmann-like Domain"/>
    <property type="match status" value="1"/>
</dbReference>
<accession>A0A1Y2D6T7</accession>
<dbReference type="InParanoid" id="A0A1Y2D6T7"/>
<evidence type="ECO:0000313" key="4">
    <source>
        <dbReference type="EMBL" id="ORY55011.1"/>
    </source>
</evidence>
<evidence type="ECO:0000256" key="3">
    <source>
        <dbReference type="ARBA" id="ARBA00023002"/>
    </source>
</evidence>
<evidence type="ECO:0000313" key="5">
    <source>
        <dbReference type="Proteomes" id="UP000193467"/>
    </source>
</evidence>
<evidence type="ECO:0000256" key="1">
    <source>
        <dbReference type="ARBA" id="ARBA00006484"/>
    </source>
</evidence>
<dbReference type="GO" id="GO:0016491">
    <property type="term" value="F:oxidoreductase activity"/>
    <property type="evidence" value="ECO:0007669"/>
    <property type="project" value="UniProtKB-KW"/>
</dbReference>
<protein>
    <submittedName>
        <fullName evidence="4">NAD(P)-binding protein</fullName>
    </submittedName>
</protein>
<evidence type="ECO:0000256" key="2">
    <source>
        <dbReference type="ARBA" id="ARBA00022857"/>
    </source>
</evidence>
<dbReference type="PRINTS" id="PR00081">
    <property type="entry name" value="GDHRDH"/>
</dbReference>
<dbReference type="PANTHER" id="PTHR24320">
    <property type="entry name" value="RETINOL DEHYDROGENASE"/>
    <property type="match status" value="1"/>
</dbReference>
<dbReference type="PANTHER" id="PTHR24320:SF236">
    <property type="entry name" value="SHORT-CHAIN DEHYDROGENASE-RELATED"/>
    <property type="match status" value="1"/>
</dbReference>
<dbReference type="SUPFAM" id="SSF51735">
    <property type="entry name" value="NAD(P)-binding Rossmann-fold domains"/>
    <property type="match status" value="1"/>
</dbReference>
<dbReference type="Pfam" id="PF00106">
    <property type="entry name" value="adh_short"/>
    <property type="match status" value="1"/>
</dbReference>
<name>A0A1Y2D6T7_9BASI</name>
<keyword evidence="5" id="KW-1185">Reference proteome</keyword>
<comment type="similarity">
    <text evidence="1">Belongs to the short-chain dehydrogenases/reductases (SDR) family.</text>
</comment>
<dbReference type="STRING" id="106004.A0A1Y2D6T7"/>
<keyword evidence="3" id="KW-0560">Oxidoreductase</keyword>
<proteinExistence type="inferred from homology"/>
<dbReference type="InterPro" id="IPR036291">
    <property type="entry name" value="NAD(P)-bd_dom_sf"/>
</dbReference>
<gene>
    <name evidence="4" type="ORF">BCR35DRAFT_310202</name>
</gene>
<dbReference type="EMBL" id="MCGR01000093">
    <property type="protein sequence ID" value="ORY55011.1"/>
    <property type="molecule type" value="Genomic_DNA"/>
</dbReference>